<accession>A0A165EJW1</accession>
<dbReference type="AlphaFoldDB" id="A0A165EJW1"/>
<evidence type="ECO:0008006" key="3">
    <source>
        <dbReference type="Google" id="ProtNLM"/>
    </source>
</evidence>
<dbReference type="Gene3D" id="3.20.20.140">
    <property type="entry name" value="Metal-dependent hydrolases"/>
    <property type="match status" value="1"/>
</dbReference>
<dbReference type="InterPro" id="IPR052349">
    <property type="entry name" value="Metallo-hydrolase_Enzymes"/>
</dbReference>
<proteinExistence type="predicted"/>
<dbReference type="OrthoDB" id="10266980at2759"/>
<organism evidence="1 2">
    <name type="scientific">Calocera cornea HHB12733</name>
    <dbReference type="NCBI Taxonomy" id="1353952"/>
    <lineage>
        <taxon>Eukaryota</taxon>
        <taxon>Fungi</taxon>
        <taxon>Dikarya</taxon>
        <taxon>Basidiomycota</taxon>
        <taxon>Agaricomycotina</taxon>
        <taxon>Dacrymycetes</taxon>
        <taxon>Dacrymycetales</taxon>
        <taxon>Dacrymycetaceae</taxon>
        <taxon>Calocera</taxon>
    </lineage>
</organism>
<sequence length="503" mass="54927">MIIIIHNARVAGNQNLVKITCDSETCRITTVDQQARRSLVPPLWLRRRDIHNPTPVVQLRRQSDDLIVIDAGGSLVLPGLVHAHLHLSQAFFGEEHSGYPDGSELLFSPRGVAFIDPDADIEFLFGKATSDIEGSIPMHEQKRRAAALVRLSSLAQSGRQIIEASLSHGVTTVRAQVDVDAMVGYLPLHAAFGLQTEFEGRCDIRLSAFASQPIYCQRDRGFMPNHTHGMKRLLQWAVSKEGVRAVGSAPFTEGDQMAAIMNIHYILDLAETHGVDAEFKLDLDITEDERVMDLIEEVQKRPAFHSDFYSRDPAHANFPLRVTIAHHGRLADMHPTPKSGLAEAVAGWEIYFVGFPYVTEESLSRPVASALGTGNGSLVKDLDAHTSIAFENAGSPMTPWDTDPLALPTVAALFNPYDPEDPSEAKAQSLLRMVTINAAAAAGMGKRAHPQSLLLRSGDVANLVILDGCFDCRTAVCSPPYGRITIKRGRVVAGDLVTGWTGR</sequence>
<gene>
    <name evidence="1" type="ORF">CALCODRAFT_362123</name>
</gene>
<dbReference type="InterPro" id="IPR032466">
    <property type="entry name" value="Metal_Hydrolase"/>
</dbReference>
<dbReference type="PANTHER" id="PTHR32027">
    <property type="entry name" value="CYTOSINE DEAMINASE"/>
    <property type="match status" value="1"/>
</dbReference>
<dbReference type="STRING" id="1353952.A0A165EJW1"/>
<dbReference type="SUPFAM" id="SSF51556">
    <property type="entry name" value="Metallo-dependent hydrolases"/>
    <property type="match status" value="1"/>
</dbReference>
<reference evidence="1 2" key="1">
    <citation type="journal article" date="2016" name="Mol. Biol. Evol.">
        <title>Comparative Genomics of Early-Diverging Mushroom-Forming Fungi Provides Insights into the Origins of Lignocellulose Decay Capabilities.</title>
        <authorList>
            <person name="Nagy L.G."/>
            <person name="Riley R."/>
            <person name="Tritt A."/>
            <person name="Adam C."/>
            <person name="Daum C."/>
            <person name="Floudas D."/>
            <person name="Sun H."/>
            <person name="Yadav J.S."/>
            <person name="Pangilinan J."/>
            <person name="Larsson K.H."/>
            <person name="Matsuura K."/>
            <person name="Barry K."/>
            <person name="Labutti K."/>
            <person name="Kuo R."/>
            <person name="Ohm R.A."/>
            <person name="Bhattacharya S.S."/>
            <person name="Shirouzu T."/>
            <person name="Yoshinaga Y."/>
            <person name="Martin F.M."/>
            <person name="Grigoriev I.V."/>
            <person name="Hibbett D.S."/>
        </authorList>
    </citation>
    <scope>NUCLEOTIDE SEQUENCE [LARGE SCALE GENOMIC DNA]</scope>
    <source>
        <strain evidence="1 2">HHB12733</strain>
    </source>
</reference>
<evidence type="ECO:0000313" key="2">
    <source>
        <dbReference type="Proteomes" id="UP000076842"/>
    </source>
</evidence>
<dbReference type="EMBL" id="KV424002">
    <property type="protein sequence ID" value="KZT55015.1"/>
    <property type="molecule type" value="Genomic_DNA"/>
</dbReference>
<dbReference type="InParanoid" id="A0A165EJW1"/>
<name>A0A165EJW1_9BASI</name>
<dbReference type="PANTHER" id="PTHR32027:SF0">
    <property type="entry name" value="CYTOSINE DEAMINASE"/>
    <property type="match status" value="1"/>
</dbReference>
<dbReference type="GO" id="GO:0016814">
    <property type="term" value="F:hydrolase activity, acting on carbon-nitrogen (but not peptide) bonds, in cyclic amidines"/>
    <property type="evidence" value="ECO:0007669"/>
    <property type="project" value="TreeGrafter"/>
</dbReference>
<evidence type="ECO:0000313" key="1">
    <source>
        <dbReference type="EMBL" id="KZT55015.1"/>
    </source>
</evidence>
<protein>
    <recommendedName>
        <fullName evidence="3">Metallo-dependent hydrolase</fullName>
    </recommendedName>
</protein>
<keyword evidence="2" id="KW-1185">Reference proteome</keyword>
<dbReference type="Proteomes" id="UP000076842">
    <property type="component" value="Unassembled WGS sequence"/>
</dbReference>